<protein>
    <recommendedName>
        <fullName evidence="4">Secreted protein</fullName>
    </recommendedName>
</protein>
<dbReference type="Proteomes" id="UP001432046">
    <property type="component" value="Chromosome"/>
</dbReference>
<feature type="signal peptide" evidence="1">
    <location>
        <begin position="1"/>
        <end position="16"/>
    </location>
</feature>
<dbReference type="RefSeq" id="WP_338834165.1">
    <property type="nucleotide sequence ID" value="NZ_CP147711.1"/>
</dbReference>
<feature type="chain" id="PRO_5047471863" description="Secreted protein" evidence="1">
    <location>
        <begin position="17"/>
        <end position="142"/>
    </location>
</feature>
<reference evidence="2" key="1">
    <citation type="journal article" date="2021" name="Int. J. Syst. Evol. Microbiol.">
        <title>Bradyrhizobium septentrionale sp. nov. (sv. septentrionale) and Bradyrhizobium quebecense sp. nov. (sv. septentrionale) associated with legumes native to Canada possess rearranged symbiosis genes and numerous insertion sequences.</title>
        <authorList>
            <person name="Bromfield E.S.P."/>
            <person name="Cloutier S."/>
        </authorList>
    </citation>
    <scope>NUCLEOTIDE SEQUENCE</scope>
    <source>
        <strain evidence="2">5S5</strain>
    </source>
</reference>
<evidence type="ECO:0008006" key="4">
    <source>
        <dbReference type="Google" id="ProtNLM"/>
    </source>
</evidence>
<reference evidence="2" key="2">
    <citation type="submission" date="2024-03" db="EMBL/GenBank/DDBJ databases">
        <authorList>
            <person name="Bromfield E.S.P."/>
            <person name="Cloutier S."/>
        </authorList>
    </citation>
    <scope>NUCLEOTIDE SEQUENCE</scope>
    <source>
        <strain evidence="2">5S5</strain>
    </source>
</reference>
<accession>A0ABZ2P2E9</accession>
<proteinExistence type="predicted"/>
<name>A0ABZ2P2E9_9BRAD</name>
<gene>
    <name evidence="2" type="ORF">WDK88_05865</name>
</gene>
<keyword evidence="3" id="KW-1185">Reference proteome</keyword>
<evidence type="ECO:0000313" key="3">
    <source>
        <dbReference type="Proteomes" id="UP001432046"/>
    </source>
</evidence>
<sequence>MLLGLLLASVAGSAVAADWGNIATISSTLGNNTNRLCIGDHSRPGDIGCPTWAPSLTTAGDVSVSGNLSASKFIGDGSGLTNVGAASTDRIISGTTSMLEHFPTGMNRVGIPKTARVRFKLHAGEGGQHVWPGRFRLIFVKG</sequence>
<evidence type="ECO:0000256" key="1">
    <source>
        <dbReference type="SAM" id="SignalP"/>
    </source>
</evidence>
<dbReference type="EMBL" id="CP147711">
    <property type="protein sequence ID" value="WXC81160.1"/>
    <property type="molecule type" value="Genomic_DNA"/>
</dbReference>
<keyword evidence="1" id="KW-0732">Signal</keyword>
<organism evidence="2 3">
    <name type="scientific">Bradyrhizobium septentrionale</name>
    <dbReference type="NCBI Taxonomy" id="1404411"/>
    <lineage>
        <taxon>Bacteria</taxon>
        <taxon>Pseudomonadati</taxon>
        <taxon>Pseudomonadota</taxon>
        <taxon>Alphaproteobacteria</taxon>
        <taxon>Hyphomicrobiales</taxon>
        <taxon>Nitrobacteraceae</taxon>
        <taxon>Bradyrhizobium</taxon>
    </lineage>
</organism>
<evidence type="ECO:0000313" key="2">
    <source>
        <dbReference type="EMBL" id="WXC81160.1"/>
    </source>
</evidence>